<sequence length="161" mass="17944">MPLRHRRHPLVDPALRHLVPRLLDRLPQRLLVPDNVPLQVLPQLAPGVLDGRQVRAARAARVAPELVHLGPLLDDRLVEHVLARDVLLEHKLVAPADPLLDVLGQNVVHVRVLRDCLRDGPDAREPYQLALEVVPDRGPHVQPRRRFLAASADCCAVAGRL</sequence>
<name>A0A9P8Y3T0_9PEZI</name>
<dbReference type="RefSeq" id="XP_046009879.1">
    <property type="nucleotide sequence ID" value="XM_046154932.1"/>
</dbReference>
<organism evidence="1 2">
    <name type="scientific">Microdochium trichocladiopsis</name>
    <dbReference type="NCBI Taxonomy" id="1682393"/>
    <lineage>
        <taxon>Eukaryota</taxon>
        <taxon>Fungi</taxon>
        <taxon>Dikarya</taxon>
        <taxon>Ascomycota</taxon>
        <taxon>Pezizomycotina</taxon>
        <taxon>Sordariomycetes</taxon>
        <taxon>Xylariomycetidae</taxon>
        <taxon>Xylariales</taxon>
        <taxon>Microdochiaceae</taxon>
        <taxon>Microdochium</taxon>
    </lineage>
</organism>
<evidence type="ECO:0000313" key="1">
    <source>
        <dbReference type="EMBL" id="KAH7026662.1"/>
    </source>
</evidence>
<gene>
    <name evidence="1" type="ORF">B0I36DRAFT_331103</name>
</gene>
<reference evidence="1" key="1">
    <citation type="journal article" date="2021" name="Nat. Commun.">
        <title>Genetic determinants of endophytism in the Arabidopsis root mycobiome.</title>
        <authorList>
            <person name="Mesny F."/>
            <person name="Miyauchi S."/>
            <person name="Thiergart T."/>
            <person name="Pickel B."/>
            <person name="Atanasova L."/>
            <person name="Karlsson M."/>
            <person name="Huettel B."/>
            <person name="Barry K.W."/>
            <person name="Haridas S."/>
            <person name="Chen C."/>
            <person name="Bauer D."/>
            <person name="Andreopoulos W."/>
            <person name="Pangilinan J."/>
            <person name="LaButti K."/>
            <person name="Riley R."/>
            <person name="Lipzen A."/>
            <person name="Clum A."/>
            <person name="Drula E."/>
            <person name="Henrissat B."/>
            <person name="Kohler A."/>
            <person name="Grigoriev I.V."/>
            <person name="Martin F.M."/>
            <person name="Hacquard S."/>
        </authorList>
    </citation>
    <scope>NUCLEOTIDE SEQUENCE</scope>
    <source>
        <strain evidence="1">MPI-CAGE-CH-0230</strain>
    </source>
</reference>
<dbReference type="AlphaFoldDB" id="A0A9P8Y3T0"/>
<dbReference type="GeneID" id="70184478"/>
<dbReference type="Proteomes" id="UP000756346">
    <property type="component" value="Unassembled WGS sequence"/>
</dbReference>
<accession>A0A9P8Y3T0</accession>
<keyword evidence="2" id="KW-1185">Reference proteome</keyword>
<evidence type="ECO:0000313" key="2">
    <source>
        <dbReference type="Proteomes" id="UP000756346"/>
    </source>
</evidence>
<comment type="caution">
    <text evidence="1">The sequence shown here is derived from an EMBL/GenBank/DDBJ whole genome shotgun (WGS) entry which is preliminary data.</text>
</comment>
<protein>
    <submittedName>
        <fullName evidence="1">Uncharacterized protein</fullName>
    </submittedName>
</protein>
<dbReference type="EMBL" id="JAGTJQ010000008">
    <property type="protein sequence ID" value="KAH7026662.1"/>
    <property type="molecule type" value="Genomic_DNA"/>
</dbReference>
<proteinExistence type="predicted"/>